<accession>A0A845HG99</accession>
<dbReference type="Proteomes" id="UP000484875">
    <property type="component" value="Unassembled WGS sequence"/>
</dbReference>
<name>A0A845HG99_9BURK</name>
<evidence type="ECO:0000313" key="1">
    <source>
        <dbReference type="EMBL" id="MYN15964.1"/>
    </source>
</evidence>
<keyword evidence="2" id="KW-1185">Reference proteome</keyword>
<evidence type="ECO:0008006" key="3">
    <source>
        <dbReference type="Google" id="ProtNLM"/>
    </source>
</evidence>
<protein>
    <recommendedName>
        <fullName evidence="3">Lipoprotein</fullName>
    </recommendedName>
</protein>
<sequence length="310" mass="34780">MTMRWIRWLTVVASIAMLSGCAYPSFNFDSYDLRIRTATLDPRFPLLKAYQECTIDCPSCSNRCGARDPVDYTFVHFDAASSDGAPPISAELWEPPRSFTGVANLIPSYSFNPAVRVLDTIAENRMTSDFKQEVFFYRNAAVEDDHRVIVQLPHERCPVWQEAKYSERMAKLWQPVKFVVIVESKATIFVEMKAPTAECRGLRVQDVLPNVSGIPADLTAQVYRVYAVDFAKITRHWVYADLVTAPSGGAAAGKVTAQLDPVPNISMKSEVEQFMCRVHTSSTDWHIFTGMAATSNGKIAYSQRCKPVKQ</sequence>
<dbReference type="AlphaFoldDB" id="A0A845HG99"/>
<evidence type="ECO:0000313" key="2">
    <source>
        <dbReference type="Proteomes" id="UP000484875"/>
    </source>
</evidence>
<organism evidence="1 2">
    <name type="scientific">Duganella vulcania</name>
    <dbReference type="NCBI Taxonomy" id="2692166"/>
    <lineage>
        <taxon>Bacteria</taxon>
        <taxon>Pseudomonadati</taxon>
        <taxon>Pseudomonadota</taxon>
        <taxon>Betaproteobacteria</taxon>
        <taxon>Burkholderiales</taxon>
        <taxon>Oxalobacteraceae</taxon>
        <taxon>Telluria group</taxon>
        <taxon>Duganella</taxon>
    </lineage>
</organism>
<comment type="caution">
    <text evidence="1">The sequence shown here is derived from an EMBL/GenBank/DDBJ whole genome shotgun (WGS) entry which is preliminary data.</text>
</comment>
<gene>
    <name evidence="1" type="ORF">GTP81_04295</name>
</gene>
<dbReference type="PROSITE" id="PS51257">
    <property type="entry name" value="PROKAR_LIPOPROTEIN"/>
    <property type="match status" value="1"/>
</dbReference>
<reference evidence="1 2" key="1">
    <citation type="submission" date="2019-12" db="EMBL/GenBank/DDBJ databases">
        <title>Novel species isolated from a subtropical stream in China.</title>
        <authorList>
            <person name="Lu H."/>
        </authorList>
    </citation>
    <scope>NUCLEOTIDE SEQUENCE [LARGE SCALE GENOMIC DNA]</scope>
    <source>
        <strain evidence="1 2">FT107W</strain>
    </source>
</reference>
<dbReference type="RefSeq" id="WP_161088733.1">
    <property type="nucleotide sequence ID" value="NZ_WWCV01000005.1"/>
</dbReference>
<proteinExistence type="predicted"/>
<dbReference type="EMBL" id="WWCV01000005">
    <property type="protein sequence ID" value="MYN15964.1"/>
    <property type="molecule type" value="Genomic_DNA"/>
</dbReference>